<feature type="transmembrane region" description="Helical" evidence="13">
    <location>
        <begin position="172"/>
        <end position="191"/>
    </location>
</feature>
<dbReference type="GO" id="GO:0006935">
    <property type="term" value="P:chemotaxis"/>
    <property type="evidence" value="ECO:0007669"/>
    <property type="project" value="UniProtKB-KW"/>
</dbReference>
<dbReference type="PANTHER" id="PTHR30433">
    <property type="entry name" value="CHEMOTAXIS PROTEIN MOTA"/>
    <property type="match status" value="1"/>
</dbReference>
<evidence type="ECO:0000256" key="11">
    <source>
        <dbReference type="ARBA" id="ARBA00023065"/>
    </source>
</evidence>
<evidence type="ECO:0000256" key="10">
    <source>
        <dbReference type="ARBA" id="ARBA00022989"/>
    </source>
</evidence>
<evidence type="ECO:0000256" key="4">
    <source>
        <dbReference type="ARBA" id="ARBA00022475"/>
    </source>
</evidence>
<dbReference type="AlphaFoldDB" id="A0A238ZGL4"/>
<evidence type="ECO:0000256" key="1">
    <source>
        <dbReference type="ARBA" id="ARBA00004429"/>
    </source>
</evidence>
<dbReference type="InterPro" id="IPR002898">
    <property type="entry name" value="MotA_ExbB_proton_chnl"/>
</dbReference>
<protein>
    <submittedName>
        <fullName evidence="16">Chemotaxis protein MotA</fullName>
    </submittedName>
</protein>
<evidence type="ECO:0000256" key="6">
    <source>
        <dbReference type="ARBA" id="ARBA00022519"/>
    </source>
</evidence>
<feature type="domain" description="Motility protein A N-terminal" evidence="15">
    <location>
        <begin position="4"/>
        <end position="93"/>
    </location>
</feature>
<keyword evidence="9" id="KW-0375">Hydrogen ion transport</keyword>
<dbReference type="Pfam" id="PF20560">
    <property type="entry name" value="MotA_N"/>
    <property type="match status" value="1"/>
</dbReference>
<evidence type="ECO:0000256" key="9">
    <source>
        <dbReference type="ARBA" id="ARBA00022781"/>
    </source>
</evidence>
<keyword evidence="11" id="KW-0406">Ion transport</keyword>
<evidence type="ECO:0000313" key="17">
    <source>
        <dbReference type="Proteomes" id="UP000198324"/>
    </source>
</evidence>
<accession>A0A238ZGL4</accession>
<evidence type="ECO:0000313" key="16">
    <source>
        <dbReference type="EMBL" id="SNR81814.1"/>
    </source>
</evidence>
<dbReference type="GO" id="GO:1902600">
    <property type="term" value="P:proton transmembrane transport"/>
    <property type="evidence" value="ECO:0007669"/>
    <property type="project" value="UniProtKB-KW"/>
</dbReference>
<evidence type="ECO:0000259" key="14">
    <source>
        <dbReference type="Pfam" id="PF01618"/>
    </source>
</evidence>
<keyword evidence="7 13" id="KW-0812">Transmembrane</keyword>
<dbReference type="InterPro" id="IPR047055">
    <property type="entry name" value="MotA-like"/>
</dbReference>
<keyword evidence="17" id="KW-1185">Reference proteome</keyword>
<keyword evidence="10 13" id="KW-1133">Transmembrane helix</keyword>
<dbReference type="OrthoDB" id="9782603at2"/>
<proteinExistence type="inferred from homology"/>
<dbReference type="Proteomes" id="UP000198324">
    <property type="component" value="Unassembled WGS sequence"/>
</dbReference>
<evidence type="ECO:0000256" key="13">
    <source>
        <dbReference type="SAM" id="Phobius"/>
    </source>
</evidence>
<gene>
    <name evidence="16" type="ORF">SAMN04488503_1481</name>
</gene>
<sequence>MFAIIGVFVVLGCVVGGFVLEGGPLAVLIQPIEVLIIGGAAVGSFMIASPKSVLFGTLKKAFKVFTASEASKQTYLDILSVLYTLMNMARRDGIVSIEQHVSKPDGSAVFTRYPAILKNHEVRDFICDNFKVLLAGNIEPHQFESVMDIDLAASHKHEATTPAAINKVADSLPGLGIVAAVLGIVLTMGKINEPPEVLGHSIGAALVGTFLGILLCYGFAGPMAQNLEYQVKETHSMLEVVKAGLVGFASGFPPMLAVEAARRAVSGPARPTFEELEGALKGGQK</sequence>
<reference evidence="16 17" key="1">
    <citation type="submission" date="2017-06" db="EMBL/GenBank/DDBJ databases">
        <authorList>
            <person name="Kim H.J."/>
            <person name="Triplett B.A."/>
        </authorList>
    </citation>
    <scope>NUCLEOTIDE SEQUENCE [LARGE SCALE GENOMIC DNA]</scope>
    <source>
        <strain evidence="16 17">DSM 13116</strain>
    </source>
</reference>
<evidence type="ECO:0000256" key="5">
    <source>
        <dbReference type="ARBA" id="ARBA00022500"/>
    </source>
</evidence>
<evidence type="ECO:0000256" key="8">
    <source>
        <dbReference type="ARBA" id="ARBA00022779"/>
    </source>
</evidence>
<comment type="subcellular location">
    <subcellularLocation>
        <location evidence="1">Cell inner membrane</location>
        <topology evidence="1">Multi-pass membrane protein</topology>
    </subcellularLocation>
</comment>
<evidence type="ECO:0000256" key="2">
    <source>
        <dbReference type="ARBA" id="ARBA00008038"/>
    </source>
</evidence>
<name>A0A238ZGL4_9BACT</name>
<dbReference type="InterPro" id="IPR022522">
    <property type="entry name" value="Flagellar_motor_stator_MotA"/>
</dbReference>
<feature type="transmembrane region" description="Helical" evidence="13">
    <location>
        <begin position="197"/>
        <end position="220"/>
    </location>
</feature>
<dbReference type="GO" id="GO:0071978">
    <property type="term" value="P:bacterial-type flagellum-dependent swarming motility"/>
    <property type="evidence" value="ECO:0007669"/>
    <property type="project" value="InterPro"/>
</dbReference>
<dbReference type="PANTHER" id="PTHR30433:SF4">
    <property type="entry name" value="MOTILITY PROTEIN A"/>
    <property type="match status" value="1"/>
</dbReference>
<comment type="similarity">
    <text evidence="2">Belongs to the MotA family.</text>
</comment>
<dbReference type="NCBIfam" id="TIGR03818">
    <property type="entry name" value="MotA1"/>
    <property type="match status" value="1"/>
</dbReference>
<keyword evidence="8" id="KW-0283">Flagellar rotation</keyword>
<organism evidence="16 17">
    <name type="scientific">Humidesulfovibrio mexicanus</name>
    <dbReference type="NCBI Taxonomy" id="147047"/>
    <lineage>
        <taxon>Bacteria</taxon>
        <taxon>Pseudomonadati</taxon>
        <taxon>Thermodesulfobacteriota</taxon>
        <taxon>Desulfovibrionia</taxon>
        <taxon>Desulfovibrionales</taxon>
        <taxon>Desulfovibrionaceae</taxon>
        <taxon>Humidesulfovibrio</taxon>
    </lineage>
</organism>
<keyword evidence="5" id="KW-0145">Chemotaxis</keyword>
<evidence type="ECO:0000259" key="15">
    <source>
        <dbReference type="Pfam" id="PF20560"/>
    </source>
</evidence>
<dbReference type="RefSeq" id="WP_089273242.1">
    <property type="nucleotide sequence ID" value="NZ_FZOC01000002.1"/>
</dbReference>
<keyword evidence="12 13" id="KW-0472">Membrane</keyword>
<feature type="domain" description="MotA/TolQ/ExbB proton channel" evidence="14">
    <location>
        <begin position="123"/>
        <end position="238"/>
    </location>
</feature>
<evidence type="ECO:0000256" key="3">
    <source>
        <dbReference type="ARBA" id="ARBA00022448"/>
    </source>
</evidence>
<keyword evidence="3" id="KW-0813">Transport</keyword>
<feature type="transmembrane region" description="Helical" evidence="13">
    <location>
        <begin position="27"/>
        <end position="48"/>
    </location>
</feature>
<keyword evidence="4" id="KW-1003">Cell membrane</keyword>
<dbReference type="Pfam" id="PF01618">
    <property type="entry name" value="MotA_ExbB"/>
    <property type="match status" value="1"/>
</dbReference>
<dbReference type="PROSITE" id="PS01307">
    <property type="entry name" value="MOTA"/>
    <property type="match status" value="1"/>
</dbReference>
<evidence type="ECO:0000256" key="12">
    <source>
        <dbReference type="ARBA" id="ARBA00023136"/>
    </source>
</evidence>
<dbReference type="InterPro" id="IPR000540">
    <property type="entry name" value="Flag_MotA_CS"/>
</dbReference>
<dbReference type="GO" id="GO:0005886">
    <property type="term" value="C:plasma membrane"/>
    <property type="evidence" value="ECO:0007669"/>
    <property type="project" value="UniProtKB-SubCell"/>
</dbReference>
<dbReference type="InterPro" id="IPR046786">
    <property type="entry name" value="MotA_N"/>
</dbReference>
<dbReference type="EMBL" id="FZOC01000002">
    <property type="protein sequence ID" value="SNR81814.1"/>
    <property type="molecule type" value="Genomic_DNA"/>
</dbReference>
<evidence type="ECO:0000256" key="7">
    <source>
        <dbReference type="ARBA" id="ARBA00022692"/>
    </source>
</evidence>
<keyword evidence="6" id="KW-0997">Cell inner membrane</keyword>